<keyword evidence="1" id="KW-0732">Signal</keyword>
<name>A0A2S5KNZ0_9PROT</name>
<dbReference type="AlphaFoldDB" id="A0A2S5KNZ0"/>
<proteinExistence type="predicted"/>
<comment type="caution">
    <text evidence="2">The sequence shown here is derived from an EMBL/GenBank/DDBJ whole genome shotgun (WGS) entry which is preliminary data.</text>
</comment>
<sequence>MKLIVNRSLPGKFLRGLAATVVCFLPFTSTQAVPLFCDLDNSIKGAENTAMNYVSQGAGGRQYTTTFKASKMQKLHRTGYREIEVFVKWKDYYYTVYVEVNPMCQSWVTKRTNARP</sequence>
<evidence type="ECO:0000313" key="2">
    <source>
        <dbReference type="EMBL" id="PPC76345.1"/>
    </source>
</evidence>
<reference evidence="2 3" key="1">
    <citation type="submission" date="2018-02" db="EMBL/GenBank/DDBJ databases">
        <title>novel marine gammaproteobacteria from coastal saline agro ecosystem.</title>
        <authorList>
            <person name="Krishnan R."/>
            <person name="Ramesh Kumar N."/>
        </authorList>
    </citation>
    <scope>NUCLEOTIDE SEQUENCE [LARGE SCALE GENOMIC DNA]</scope>
    <source>
        <strain evidence="2 3">228</strain>
    </source>
</reference>
<dbReference type="Proteomes" id="UP000238196">
    <property type="component" value="Unassembled WGS sequence"/>
</dbReference>
<evidence type="ECO:0000256" key="1">
    <source>
        <dbReference type="SAM" id="SignalP"/>
    </source>
</evidence>
<feature type="signal peptide" evidence="1">
    <location>
        <begin position="1"/>
        <end position="32"/>
    </location>
</feature>
<accession>A0A2S5KNZ0</accession>
<feature type="chain" id="PRO_5015505218" evidence="1">
    <location>
        <begin position="33"/>
        <end position="116"/>
    </location>
</feature>
<gene>
    <name evidence="2" type="ORF">C4K68_15400</name>
</gene>
<protein>
    <submittedName>
        <fullName evidence="2">Uncharacterized protein</fullName>
    </submittedName>
</protein>
<organism evidence="2 3">
    <name type="scientific">Proteobacteria bacterium 228</name>
    <dbReference type="NCBI Taxonomy" id="2083153"/>
    <lineage>
        <taxon>Bacteria</taxon>
        <taxon>Pseudomonadati</taxon>
        <taxon>Pseudomonadota</taxon>
    </lineage>
</organism>
<dbReference type="OrthoDB" id="9967239at2"/>
<evidence type="ECO:0000313" key="3">
    <source>
        <dbReference type="Proteomes" id="UP000238196"/>
    </source>
</evidence>
<dbReference type="EMBL" id="PRLP01000052">
    <property type="protein sequence ID" value="PPC76345.1"/>
    <property type="molecule type" value="Genomic_DNA"/>
</dbReference>